<sequence>PDDLLHDPRNTINSRVKVLKEFFLSLRRSEILPTFVLVDKDAGQIAAIQEAWSWTANIQLCLWHVKRAIDRKLQDKKYKSSQYTARKAKKANEQFHFIDASWIPGGILCPQEKRKEVLNMVKGLHPLIPISREIFLTSMKIYYQSVEEMYRFCRGNNLVHLWD</sequence>
<evidence type="ECO:0000313" key="2">
    <source>
        <dbReference type="Proteomes" id="UP000789572"/>
    </source>
</evidence>
<accession>A0A9N9FYS5</accession>
<protein>
    <submittedName>
        <fullName evidence="1">5363_t:CDS:1</fullName>
    </submittedName>
</protein>
<dbReference type="Proteomes" id="UP000789572">
    <property type="component" value="Unassembled WGS sequence"/>
</dbReference>
<proteinExistence type="predicted"/>
<comment type="caution">
    <text evidence="1">The sequence shown here is derived from an EMBL/GenBank/DDBJ whole genome shotgun (WGS) entry which is preliminary data.</text>
</comment>
<dbReference type="OrthoDB" id="2449435at2759"/>
<keyword evidence="2" id="KW-1185">Reference proteome</keyword>
<evidence type="ECO:0000313" key="1">
    <source>
        <dbReference type="EMBL" id="CAG8566865.1"/>
    </source>
</evidence>
<dbReference type="EMBL" id="CAJVPJ010000944">
    <property type="protein sequence ID" value="CAG8566865.1"/>
    <property type="molecule type" value="Genomic_DNA"/>
</dbReference>
<feature type="non-terminal residue" evidence="1">
    <location>
        <position position="1"/>
    </location>
</feature>
<gene>
    <name evidence="1" type="ORF">POCULU_LOCUS5793</name>
</gene>
<name>A0A9N9FYS5_9GLOM</name>
<dbReference type="AlphaFoldDB" id="A0A9N9FYS5"/>
<reference evidence="1" key="1">
    <citation type="submission" date="2021-06" db="EMBL/GenBank/DDBJ databases">
        <authorList>
            <person name="Kallberg Y."/>
            <person name="Tangrot J."/>
            <person name="Rosling A."/>
        </authorList>
    </citation>
    <scope>NUCLEOTIDE SEQUENCE</scope>
    <source>
        <strain evidence="1">IA702</strain>
    </source>
</reference>
<organism evidence="1 2">
    <name type="scientific">Paraglomus occultum</name>
    <dbReference type="NCBI Taxonomy" id="144539"/>
    <lineage>
        <taxon>Eukaryota</taxon>
        <taxon>Fungi</taxon>
        <taxon>Fungi incertae sedis</taxon>
        <taxon>Mucoromycota</taxon>
        <taxon>Glomeromycotina</taxon>
        <taxon>Glomeromycetes</taxon>
        <taxon>Paraglomerales</taxon>
        <taxon>Paraglomeraceae</taxon>
        <taxon>Paraglomus</taxon>
    </lineage>
</organism>